<protein>
    <recommendedName>
        <fullName evidence="2">Brinker DNA-binding domain-containing protein</fullName>
    </recommendedName>
</protein>
<dbReference type="Gene3D" id="1.10.10.10">
    <property type="entry name" value="Winged helix-like DNA-binding domain superfamily/Winged helix DNA-binding domain"/>
    <property type="match status" value="1"/>
</dbReference>
<proteinExistence type="predicted"/>
<organism evidence="3 4">
    <name type="scientific">Cylindrotheca closterium</name>
    <dbReference type="NCBI Taxonomy" id="2856"/>
    <lineage>
        <taxon>Eukaryota</taxon>
        <taxon>Sar</taxon>
        <taxon>Stramenopiles</taxon>
        <taxon>Ochrophyta</taxon>
        <taxon>Bacillariophyta</taxon>
        <taxon>Bacillariophyceae</taxon>
        <taxon>Bacillariophycidae</taxon>
        <taxon>Bacillariales</taxon>
        <taxon>Bacillariaceae</taxon>
        <taxon>Cylindrotheca</taxon>
    </lineage>
</organism>
<name>A0AAD2CRT6_9STRA</name>
<reference evidence="3" key="1">
    <citation type="submission" date="2023-08" db="EMBL/GenBank/DDBJ databases">
        <authorList>
            <person name="Audoor S."/>
            <person name="Bilcke G."/>
        </authorList>
    </citation>
    <scope>NUCLEOTIDE SEQUENCE</scope>
</reference>
<sequence length="347" mass="38891">MSEHQPPFAPHDHEEATTVEQDIAQIVNQPNFDHLAEVATAGQISLVAEPTVATDIADHHHHDPHHHHHHDQYVHPSNPEMAGLPPGTQLSQLHPPTTGVPTAASLHHHHQQVLHDHGTGPPPNKKQRRRYDNNFKAAVLDHLKNSRAKLPAIAKQYGIPENTLREWTKVNVVESIENARLNHGGTLKANMQANPMNRLAESLVAFFNANDKQPDGLRQPITTKLIVSKGLEARKKLLELHDIQPFLDPKEKNTLEGFTGSDSWAKKFARRHSLKLAGHKSRVRELADNDVKVYCEQIRQIAQRMKQAGPGFEDIAVMLFQAGDKLETRTRALDVQARVMAAHHPLM</sequence>
<dbReference type="Pfam" id="PF09607">
    <property type="entry name" value="BrkDBD"/>
    <property type="match status" value="1"/>
</dbReference>
<accession>A0AAD2CRT6</accession>
<dbReference type="AlphaFoldDB" id="A0AAD2CRT6"/>
<keyword evidence="4" id="KW-1185">Reference proteome</keyword>
<evidence type="ECO:0000259" key="2">
    <source>
        <dbReference type="Pfam" id="PF09607"/>
    </source>
</evidence>
<evidence type="ECO:0000313" key="4">
    <source>
        <dbReference type="Proteomes" id="UP001295423"/>
    </source>
</evidence>
<evidence type="ECO:0000256" key="1">
    <source>
        <dbReference type="SAM" id="MobiDB-lite"/>
    </source>
</evidence>
<dbReference type="InterPro" id="IPR036388">
    <property type="entry name" value="WH-like_DNA-bd_sf"/>
</dbReference>
<dbReference type="Proteomes" id="UP001295423">
    <property type="component" value="Unassembled WGS sequence"/>
</dbReference>
<feature type="region of interest" description="Disordered" evidence="1">
    <location>
        <begin position="58"/>
        <end position="128"/>
    </location>
</feature>
<feature type="domain" description="Brinker DNA-binding" evidence="2">
    <location>
        <begin position="128"/>
        <end position="171"/>
    </location>
</feature>
<evidence type="ECO:0000313" key="3">
    <source>
        <dbReference type="EMBL" id="CAJ1942518.1"/>
    </source>
</evidence>
<gene>
    <name evidence="3" type="ORF">CYCCA115_LOCUS7987</name>
</gene>
<dbReference type="GO" id="GO:0043565">
    <property type="term" value="F:sequence-specific DNA binding"/>
    <property type="evidence" value="ECO:0007669"/>
    <property type="project" value="InterPro"/>
</dbReference>
<dbReference type="InterPro" id="IPR010921">
    <property type="entry name" value="Trp_repressor/repl_initiator"/>
</dbReference>
<dbReference type="InterPro" id="IPR018586">
    <property type="entry name" value="Brinker_DNA-bd"/>
</dbReference>
<dbReference type="SUPFAM" id="SSF48295">
    <property type="entry name" value="TrpR-like"/>
    <property type="match status" value="1"/>
</dbReference>
<comment type="caution">
    <text evidence="3">The sequence shown here is derived from an EMBL/GenBank/DDBJ whole genome shotgun (WGS) entry which is preliminary data.</text>
</comment>
<dbReference type="EMBL" id="CAKOGP040001112">
    <property type="protein sequence ID" value="CAJ1942518.1"/>
    <property type="molecule type" value="Genomic_DNA"/>
</dbReference>